<accession>N6URD3</accession>
<dbReference type="InterPro" id="IPR003521">
    <property type="entry name" value="ICln"/>
</dbReference>
<feature type="compositionally biased region" description="Acidic residues" evidence="8">
    <location>
        <begin position="197"/>
        <end position="206"/>
    </location>
</feature>
<evidence type="ECO:0000256" key="5">
    <source>
        <dbReference type="ARBA" id="ARBA00022490"/>
    </source>
</evidence>
<evidence type="ECO:0000256" key="6">
    <source>
        <dbReference type="ARBA" id="ARBA00023242"/>
    </source>
</evidence>
<reference evidence="11" key="2">
    <citation type="submission" date="2024-08" db="UniProtKB">
        <authorList>
            <consortium name="EnsemblMetazoa"/>
        </authorList>
    </citation>
    <scope>IDENTIFICATION</scope>
</reference>
<dbReference type="GO" id="GO:0005681">
    <property type="term" value="C:spliceosomal complex"/>
    <property type="evidence" value="ECO:0007669"/>
    <property type="project" value="TreeGrafter"/>
</dbReference>
<dbReference type="GO" id="GO:0034715">
    <property type="term" value="C:pICln-Sm protein complex"/>
    <property type="evidence" value="ECO:0007669"/>
    <property type="project" value="InterPro"/>
</dbReference>
<dbReference type="PANTHER" id="PTHR21399:SF0">
    <property type="entry name" value="METHYLOSOME SUBUNIT PICLN"/>
    <property type="match status" value="1"/>
</dbReference>
<protein>
    <recommendedName>
        <fullName evidence="4">Methylosome subunit pICln</fullName>
    </recommendedName>
</protein>
<feature type="region of interest" description="Disordered" evidence="8">
    <location>
        <begin position="185"/>
        <end position="206"/>
    </location>
</feature>
<dbReference type="EnsemblMetazoa" id="XM_019918191.1">
    <property type="protein sequence ID" value="XP_019773750.1"/>
    <property type="gene ID" value="LOC109546992"/>
</dbReference>
<dbReference type="STRING" id="77166.N6URD3"/>
<evidence type="ECO:0000256" key="4">
    <source>
        <dbReference type="ARBA" id="ARBA00015653"/>
    </source>
</evidence>
<dbReference type="HOGENOM" id="CLU_077804_4_0_1"/>
<dbReference type="GO" id="GO:0006821">
    <property type="term" value="P:chloride transport"/>
    <property type="evidence" value="ECO:0007669"/>
    <property type="project" value="InterPro"/>
</dbReference>
<dbReference type="Proteomes" id="UP000030742">
    <property type="component" value="Unassembled WGS sequence"/>
</dbReference>
<proteinExistence type="inferred from homology"/>
<dbReference type="Pfam" id="PF03517">
    <property type="entry name" value="Voldacs"/>
    <property type="match status" value="1"/>
</dbReference>
<evidence type="ECO:0000256" key="3">
    <source>
        <dbReference type="ARBA" id="ARBA00007054"/>
    </source>
</evidence>
<organism evidence="9">
    <name type="scientific">Dendroctonus ponderosae</name>
    <name type="common">Mountain pine beetle</name>
    <dbReference type="NCBI Taxonomy" id="77166"/>
    <lineage>
        <taxon>Eukaryota</taxon>
        <taxon>Metazoa</taxon>
        <taxon>Ecdysozoa</taxon>
        <taxon>Arthropoda</taxon>
        <taxon>Hexapoda</taxon>
        <taxon>Insecta</taxon>
        <taxon>Pterygota</taxon>
        <taxon>Neoptera</taxon>
        <taxon>Endopterygota</taxon>
        <taxon>Coleoptera</taxon>
        <taxon>Polyphaga</taxon>
        <taxon>Cucujiformia</taxon>
        <taxon>Curculionidae</taxon>
        <taxon>Scolytinae</taxon>
        <taxon>Dendroctonus</taxon>
    </lineage>
</organism>
<dbReference type="PANTHER" id="PTHR21399">
    <property type="entry name" value="CHLORIDE CONDUCTANCE REGULATORY PROTEIN ICLN"/>
    <property type="match status" value="1"/>
</dbReference>
<evidence type="ECO:0000313" key="11">
    <source>
        <dbReference type="EnsemblMetazoa" id="XP_019773750.1"/>
    </source>
</evidence>
<dbReference type="GO" id="GO:0045292">
    <property type="term" value="P:mRNA cis splicing, via spliceosome"/>
    <property type="evidence" value="ECO:0007669"/>
    <property type="project" value="TreeGrafter"/>
</dbReference>
<evidence type="ECO:0000256" key="1">
    <source>
        <dbReference type="ARBA" id="ARBA00004123"/>
    </source>
</evidence>
<dbReference type="GO" id="GO:0034709">
    <property type="term" value="C:methylosome"/>
    <property type="evidence" value="ECO:0007669"/>
    <property type="project" value="InterPro"/>
</dbReference>
<dbReference type="GO" id="GO:0006884">
    <property type="term" value="P:cell volume homeostasis"/>
    <property type="evidence" value="ECO:0007669"/>
    <property type="project" value="InterPro"/>
</dbReference>
<feature type="region of interest" description="Disordered" evidence="8">
    <location>
        <begin position="138"/>
        <end position="173"/>
    </location>
</feature>
<dbReference type="GO" id="GO:0000387">
    <property type="term" value="P:spliceosomal snRNP assembly"/>
    <property type="evidence" value="ECO:0007669"/>
    <property type="project" value="InterPro"/>
</dbReference>
<dbReference type="PRINTS" id="PR01348">
    <property type="entry name" value="ICLNCHANNEL"/>
</dbReference>
<dbReference type="InterPro" id="IPR011993">
    <property type="entry name" value="PH-like_dom_sf"/>
</dbReference>
<feature type="region of interest" description="Disordered" evidence="8">
    <location>
        <begin position="86"/>
        <end position="108"/>
    </location>
</feature>
<dbReference type="AlphaFoldDB" id="N6URD3"/>
<dbReference type="EMBL" id="KB631607">
    <property type="protein sequence ID" value="ERL84632.1"/>
    <property type="molecule type" value="Genomic_DNA"/>
</dbReference>
<evidence type="ECO:0000313" key="10">
    <source>
        <dbReference type="EMBL" id="ERL84632.1"/>
    </source>
</evidence>
<comment type="subcellular location">
    <subcellularLocation>
        <location evidence="2">Cytoplasm</location>
    </subcellularLocation>
    <subcellularLocation>
        <location evidence="1">Nucleus</location>
    </subcellularLocation>
</comment>
<keyword evidence="6" id="KW-0539">Nucleus</keyword>
<feature type="compositionally biased region" description="Acidic residues" evidence="8">
    <location>
        <begin position="94"/>
        <end position="108"/>
    </location>
</feature>
<name>N6URD3_DENPD</name>
<evidence type="ECO:0000313" key="13">
    <source>
        <dbReference type="Proteomes" id="UP000030742"/>
    </source>
</evidence>
<dbReference type="InterPro" id="IPR039924">
    <property type="entry name" value="ICln/Lot5/Saf5"/>
</dbReference>
<dbReference type="GO" id="GO:0005886">
    <property type="term" value="C:plasma membrane"/>
    <property type="evidence" value="ECO:0007669"/>
    <property type="project" value="InterPro"/>
</dbReference>
<dbReference type="GO" id="GO:0005829">
    <property type="term" value="C:cytosol"/>
    <property type="evidence" value="ECO:0007669"/>
    <property type="project" value="InterPro"/>
</dbReference>
<evidence type="ECO:0000256" key="7">
    <source>
        <dbReference type="ARBA" id="ARBA00045890"/>
    </source>
</evidence>
<evidence type="ECO:0000256" key="8">
    <source>
        <dbReference type="SAM" id="MobiDB-lite"/>
    </source>
</evidence>
<dbReference type="OMA" id="YFMLDHK"/>
<dbReference type="OrthoDB" id="19714at2759"/>
<evidence type="ECO:0000313" key="12">
    <source>
        <dbReference type="Proteomes" id="UP000019118"/>
    </source>
</evidence>
<evidence type="ECO:0000313" key="9">
    <source>
        <dbReference type="EMBL" id="ENN81312.1"/>
    </source>
</evidence>
<dbReference type="Gene3D" id="2.30.29.30">
    <property type="entry name" value="Pleckstrin-homology domain (PH domain)/Phosphotyrosine-binding domain (PTB)"/>
    <property type="match status" value="1"/>
</dbReference>
<keyword evidence="5" id="KW-0963">Cytoplasm</keyword>
<keyword evidence="12" id="KW-1185">Reference proteome</keyword>
<dbReference type="KEGG" id="dpa:109546992"/>
<dbReference type="Proteomes" id="UP000019118">
    <property type="component" value="Unassembled WGS sequence"/>
</dbReference>
<feature type="non-terminal residue" evidence="9">
    <location>
        <position position="1"/>
    </location>
</feature>
<dbReference type="EMBL" id="KB740120">
    <property type="protein sequence ID" value="ENN81312.1"/>
    <property type="molecule type" value="Genomic_DNA"/>
</dbReference>
<gene>
    <name evidence="11" type="primary">109546992</name>
    <name evidence="10" type="ORF">D910_02060</name>
    <name evidence="9" type="ORF">YQE_02280</name>
</gene>
<comment type="function">
    <text evidence="7">Involved in both the assembly of spliceosomal snRNPs and the methylation of Sm proteins. Chaperone that regulates the assembly of spliceosomal U1, U2, U4 and U5 small nuclear ribonucleoproteins (snRNPs), the building blocks of the spliceosome, and thereby plays an important role in the splicing of cellular pre-mRNAs. Most spliceosomal snRNPs contain a common set of Sm proteins SNRPB, SNRPD1, SNRPD2, SNRPD3, SNRPE, SNRPF and SNRPG that assemble in a heptameric protein ring on the Sm site of the small nuclear RNA to form the core snRNP (Sm core). In the cytosol, the Sm proteins SNRPD1, SNRPD2, SNRPE, SNRPF and SNRPG are trapped in an inactive 6S pICln-Sm complex by the chaperone CLNS1A that controls the assembly of the core snRNP. Dissociation by the SMN complex of CLNS1A from the trapped Sm proteins and their transfer to an SMN-Sm complex triggers the assembly of core snRNPs and their transport to the nucleus.</text>
</comment>
<sequence length="206" mass="23271">MVLVNSFRYPSSNIRYERRNIRAVLDKKDLGLGTLFVSESTLCWQEKDSIGFSIPYTNISLHAISRDNTVFSSDCVYISLDGRFYMPGDQPPQQDEDSDSDAESENESSELILVPYEDDDNASIVNIYEAIKVCQELNPDPEDIDDDDDNLYADAEDELEEGHYVIQDRGAGDADIDDIARRLEEHSVDGTYAQNGNDDDEFEDAD</sequence>
<evidence type="ECO:0000256" key="2">
    <source>
        <dbReference type="ARBA" id="ARBA00004496"/>
    </source>
</evidence>
<reference evidence="12 13" key="1">
    <citation type="journal article" date="2013" name="Genome Biol.">
        <title>Draft genome of the mountain pine beetle, Dendroctonus ponderosae Hopkins, a major forest pest.</title>
        <authorList>
            <person name="Keeling C.I."/>
            <person name="Yuen M.M."/>
            <person name="Liao N.Y."/>
            <person name="Docking T.R."/>
            <person name="Chan S.K."/>
            <person name="Taylor G.A."/>
            <person name="Palmquist D.L."/>
            <person name="Jackman S.D."/>
            <person name="Nguyen A."/>
            <person name="Li M."/>
            <person name="Henderson H."/>
            <person name="Janes J.K."/>
            <person name="Zhao Y."/>
            <person name="Pandoh P."/>
            <person name="Moore R."/>
            <person name="Sperling F.A."/>
            <person name="Huber D.P."/>
            <person name="Birol I."/>
            <person name="Jones S.J."/>
            <person name="Bohlmann J."/>
        </authorList>
    </citation>
    <scope>NUCLEOTIDE SEQUENCE</scope>
</reference>
<feature type="compositionally biased region" description="Acidic residues" evidence="8">
    <location>
        <begin position="139"/>
        <end position="160"/>
    </location>
</feature>
<comment type="similarity">
    <text evidence="3">Belongs to the pICln (TC 1.A.47) family.</text>
</comment>